<name>A0A5B0DZC0_9HYPH</name>
<dbReference type="AlphaFoldDB" id="A0A5B0DZC0"/>
<feature type="transmembrane region" description="Helical" evidence="3">
    <location>
        <begin position="106"/>
        <end position="130"/>
    </location>
</feature>
<feature type="transmembrane region" description="Helical" evidence="3">
    <location>
        <begin position="180"/>
        <end position="199"/>
    </location>
</feature>
<evidence type="ECO:0000313" key="5">
    <source>
        <dbReference type="EMBL" id="KAA0970890.1"/>
    </source>
</evidence>
<dbReference type="InterPro" id="IPR000160">
    <property type="entry name" value="GGDEF_dom"/>
</dbReference>
<accession>A0A5B0DZC0</accession>
<dbReference type="InterPro" id="IPR050469">
    <property type="entry name" value="Diguanylate_Cyclase"/>
</dbReference>
<keyword evidence="3" id="KW-0812">Transmembrane</keyword>
<dbReference type="InterPro" id="IPR029787">
    <property type="entry name" value="Nucleotide_cyclase"/>
</dbReference>
<dbReference type="PROSITE" id="PS50887">
    <property type="entry name" value="GGDEF"/>
    <property type="match status" value="1"/>
</dbReference>
<keyword evidence="3" id="KW-0472">Membrane</keyword>
<keyword evidence="3" id="KW-1133">Transmembrane helix</keyword>
<feature type="transmembrane region" description="Helical" evidence="3">
    <location>
        <begin position="251"/>
        <end position="284"/>
    </location>
</feature>
<organism evidence="5 6">
    <name type="scientific">Aureimonas fodinaquatilis</name>
    <dbReference type="NCBI Taxonomy" id="2565783"/>
    <lineage>
        <taxon>Bacteria</taxon>
        <taxon>Pseudomonadati</taxon>
        <taxon>Pseudomonadota</taxon>
        <taxon>Alphaproteobacteria</taxon>
        <taxon>Hyphomicrobiales</taxon>
        <taxon>Aurantimonadaceae</taxon>
        <taxon>Aureimonas</taxon>
    </lineage>
</organism>
<dbReference type="PANTHER" id="PTHR45138">
    <property type="entry name" value="REGULATORY COMPONENTS OF SENSORY TRANSDUCTION SYSTEM"/>
    <property type="match status" value="1"/>
</dbReference>
<evidence type="ECO:0000259" key="4">
    <source>
        <dbReference type="PROSITE" id="PS50887"/>
    </source>
</evidence>
<dbReference type="SUPFAM" id="SSF55073">
    <property type="entry name" value="Nucleotide cyclase"/>
    <property type="match status" value="1"/>
</dbReference>
<reference evidence="5 6" key="1">
    <citation type="submission" date="2019-08" db="EMBL/GenBank/DDBJ databases">
        <title>Aureimonas fodiniaquatilis sp. nov., isolated from a coal mine wastewater.</title>
        <authorList>
            <person name="Kim W."/>
        </authorList>
    </citation>
    <scope>NUCLEOTIDE SEQUENCE [LARGE SCALE GENOMIC DNA]</scope>
    <source>
        <strain evidence="5 6">CAU 1482</strain>
    </source>
</reference>
<keyword evidence="6" id="KW-1185">Reference proteome</keyword>
<feature type="transmembrane region" description="Helical" evidence="3">
    <location>
        <begin position="42"/>
        <end position="71"/>
    </location>
</feature>
<dbReference type="PANTHER" id="PTHR45138:SF9">
    <property type="entry name" value="DIGUANYLATE CYCLASE DGCM-RELATED"/>
    <property type="match status" value="1"/>
</dbReference>
<dbReference type="FunFam" id="3.30.70.270:FF:000001">
    <property type="entry name" value="Diguanylate cyclase domain protein"/>
    <property type="match status" value="1"/>
</dbReference>
<evidence type="ECO:0000256" key="1">
    <source>
        <dbReference type="ARBA" id="ARBA00012528"/>
    </source>
</evidence>
<dbReference type="EC" id="2.7.7.65" evidence="1"/>
<comment type="caution">
    <text evidence="5">The sequence shown here is derived from an EMBL/GenBank/DDBJ whole genome shotgun (WGS) entry which is preliminary data.</text>
</comment>
<dbReference type="GO" id="GO:0043709">
    <property type="term" value="P:cell adhesion involved in single-species biofilm formation"/>
    <property type="evidence" value="ECO:0007669"/>
    <property type="project" value="TreeGrafter"/>
</dbReference>
<evidence type="ECO:0000256" key="2">
    <source>
        <dbReference type="ARBA" id="ARBA00034247"/>
    </source>
</evidence>
<comment type="catalytic activity">
    <reaction evidence="2">
        <text>2 GTP = 3',3'-c-di-GMP + 2 diphosphate</text>
        <dbReference type="Rhea" id="RHEA:24898"/>
        <dbReference type="ChEBI" id="CHEBI:33019"/>
        <dbReference type="ChEBI" id="CHEBI:37565"/>
        <dbReference type="ChEBI" id="CHEBI:58805"/>
        <dbReference type="EC" id="2.7.7.65"/>
    </reaction>
</comment>
<evidence type="ECO:0000313" key="6">
    <source>
        <dbReference type="Proteomes" id="UP000324738"/>
    </source>
</evidence>
<feature type="transmembrane region" description="Helical" evidence="3">
    <location>
        <begin position="296"/>
        <end position="318"/>
    </location>
</feature>
<dbReference type="NCBIfam" id="TIGR00254">
    <property type="entry name" value="GGDEF"/>
    <property type="match status" value="1"/>
</dbReference>
<dbReference type="GO" id="GO:0052621">
    <property type="term" value="F:diguanylate cyclase activity"/>
    <property type="evidence" value="ECO:0007669"/>
    <property type="project" value="UniProtKB-EC"/>
</dbReference>
<dbReference type="SMART" id="SM00267">
    <property type="entry name" value="GGDEF"/>
    <property type="match status" value="1"/>
</dbReference>
<dbReference type="Proteomes" id="UP000324738">
    <property type="component" value="Unassembled WGS sequence"/>
</dbReference>
<feature type="transmembrane region" description="Helical" evidence="3">
    <location>
        <begin position="150"/>
        <end position="174"/>
    </location>
</feature>
<protein>
    <recommendedName>
        <fullName evidence="1">diguanylate cyclase</fullName>
        <ecNumber evidence="1">2.7.7.65</ecNumber>
    </recommendedName>
</protein>
<dbReference type="EMBL" id="VTWH01000002">
    <property type="protein sequence ID" value="KAA0970890.1"/>
    <property type="molecule type" value="Genomic_DNA"/>
</dbReference>
<dbReference type="InterPro" id="IPR043128">
    <property type="entry name" value="Rev_trsase/Diguanyl_cyclase"/>
</dbReference>
<proteinExistence type="predicted"/>
<gene>
    <name evidence="5" type="ORF">FPY71_10505</name>
</gene>
<dbReference type="OrthoDB" id="9812260at2"/>
<evidence type="ECO:0000256" key="3">
    <source>
        <dbReference type="SAM" id="Phobius"/>
    </source>
</evidence>
<feature type="transmembrane region" description="Helical" evidence="3">
    <location>
        <begin position="219"/>
        <end position="239"/>
    </location>
</feature>
<sequence>MPVFCCMHSLAPGQRAKAFRLCSAQSGEAMNNTALRAQTTRAAALFIIIFLACLAGIVSRPAGLLAAFWPANALLVGLFTRDRSLGSPLDMLAVVAAYILPDLLTGSSVVAAVSLSAANIVGGVAGIAVFRTLSPRDFKLGRPFSVIKMAAASCVPATVTSFFGAIAANLVFGASFEKEFALWLSSELTSYVTILPFIATMPHRWRNLRRVTTPSQRSFARMGPPAVAFAMCCAFGVLVGGPGATLFPLPALLWFAMAMHLFASTVFLLVYVVLAQLVLSAGYIDLRLDLTDPRTIVSLRFAISLIVLGPLAVAAITARQRSLVRQLRRALATDTLTGALSRGEFVRLSTHSMAEQNCAVLIIDIDHFKEINDTYGHAAGDLALTRFAEVVRSALGREGHFGRLGGEEFALVLPGVAVREAVHFANLLRERVADTPITRSGRTAFNMTVSIGISSAALGSTHLDQALQRADKLLYAAKAGGRNRVMAEIW</sequence>
<dbReference type="GO" id="GO:1902201">
    <property type="term" value="P:negative regulation of bacterial-type flagellum-dependent cell motility"/>
    <property type="evidence" value="ECO:0007669"/>
    <property type="project" value="TreeGrafter"/>
</dbReference>
<dbReference type="CDD" id="cd01949">
    <property type="entry name" value="GGDEF"/>
    <property type="match status" value="1"/>
</dbReference>
<dbReference type="Gene3D" id="3.30.70.270">
    <property type="match status" value="1"/>
</dbReference>
<feature type="domain" description="GGDEF" evidence="4">
    <location>
        <begin position="356"/>
        <end position="490"/>
    </location>
</feature>
<dbReference type="GO" id="GO:0005886">
    <property type="term" value="C:plasma membrane"/>
    <property type="evidence" value="ECO:0007669"/>
    <property type="project" value="TreeGrafter"/>
</dbReference>
<dbReference type="Pfam" id="PF00990">
    <property type="entry name" value="GGDEF"/>
    <property type="match status" value="1"/>
</dbReference>